<proteinExistence type="predicted"/>
<dbReference type="EMBL" id="JADOUF010000001">
    <property type="protein sequence ID" value="MBG6135849.1"/>
    <property type="molecule type" value="Genomic_DNA"/>
</dbReference>
<dbReference type="RefSeq" id="WP_197002906.1">
    <property type="nucleotide sequence ID" value="NZ_BONS01000002.1"/>
</dbReference>
<keyword evidence="2" id="KW-0812">Transmembrane</keyword>
<accession>A0A8J7GC49</accession>
<evidence type="ECO:0000256" key="1">
    <source>
        <dbReference type="SAM" id="MobiDB-lite"/>
    </source>
</evidence>
<gene>
    <name evidence="3" type="ORF">IW245_002043</name>
</gene>
<keyword evidence="2" id="KW-1133">Transmembrane helix</keyword>
<evidence type="ECO:0000313" key="3">
    <source>
        <dbReference type="EMBL" id="MBG6135849.1"/>
    </source>
</evidence>
<keyword evidence="4" id="KW-1185">Reference proteome</keyword>
<dbReference type="Proteomes" id="UP000622552">
    <property type="component" value="Unassembled WGS sequence"/>
</dbReference>
<reference evidence="3" key="1">
    <citation type="submission" date="2020-11" db="EMBL/GenBank/DDBJ databases">
        <title>Sequencing the genomes of 1000 actinobacteria strains.</title>
        <authorList>
            <person name="Klenk H.-P."/>
        </authorList>
    </citation>
    <scope>NUCLEOTIDE SEQUENCE</scope>
    <source>
        <strain evidence="3">DSM 45356</strain>
    </source>
</reference>
<keyword evidence="2" id="KW-0472">Membrane</keyword>
<name>A0A8J7GC49_9ACTN</name>
<organism evidence="3 4">
    <name type="scientific">Longispora fulva</name>
    <dbReference type="NCBI Taxonomy" id="619741"/>
    <lineage>
        <taxon>Bacteria</taxon>
        <taxon>Bacillati</taxon>
        <taxon>Actinomycetota</taxon>
        <taxon>Actinomycetes</taxon>
        <taxon>Micromonosporales</taxon>
        <taxon>Micromonosporaceae</taxon>
        <taxon>Longispora</taxon>
    </lineage>
</organism>
<feature type="region of interest" description="Disordered" evidence="1">
    <location>
        <begin position="34"/>
        <end position="53"/>
    </location>
</feature>
<evidence type="ECO:0000256" key="2">
    <source>
        <dbReference type="SAM" id="Phobius"/>
    </source>
</evidence>
<protein>
    <submittedName>
        <fullName evidence="3">Uncharacterized protein</fullName>
    </submittedName>
</protein>
<feature type="transmembrane region" description="Helical" evidence="2">
    <location>
        <begin position="7"/>
        <end position="27"/>
    </location>
</feature>
<evidence type="ECO:0000313" key="4">
    <source>
        <dbReference type="Proteomes" id="UP000622552"/>
    </source>
</evidence>
<comment type="caution">
    <text evidence="3">The sequence shown here is derived from an EMBL/GenBank/DDBJ whole genome shotgun (WGS) entry which is preliminary data.</text>
</comment>
<sequence>MTTARRVSVALYAVALLIAAVTIVIVLHGRAPGPGPGPGPGPRPGSAPGPGFPADPCTILTLEQVDTLAGIDAGSPFRQWPVEVADDRGMFRITFADGDGPSWFGEPTGCEYGQIIQPAGPAGGMLEWEVSWVYGKVPVDVWPADKRRLADGGRDVPADGHPPVCRPVDAPTTRLLGGRDAVSCAGAGLLVDDGGTLHQFAVRRFKNSAWPFLADQAADDTYSAARELDLAKIVFARIRAGDFTRPHPTSESPTGHAIYRRDRRHVYPEPENAVPSPLPDPTYGEFDVAENDKSPLTASTHLPQRYTDVDGRRFMLRGSNTIPCPAGHEAGAYNDNLRLNKCGTTLSGSYVDEAGKYLVSVWIVPTGSLYIAGSLARDAMADTDFDGWNFVCPASGAGSGLCARGADTSRAVTVKVAEANHRYLIVARSISLDLAEDFDRLFLPLFWAAQGAAWRSGPIDGRRMRD</sequence>
<dbReference type="AlphaFoldDB" id="A0A8J7GC49"/>